<dbReference type="Pfam" id="PF00196">
    <property type="entry name" value="GerE"/>
    <property type="match status" value="1"/>
</dbReference>
<feature type="domain" description="HTH luxR-type" evidence="4">
    <location>
        <begin position="476"/>
        <end position="541"/>
    </location>
</feature>
<dbReference type="SUPFAM" id="SSF48452">
    <property type="entry name" value="TPR-like"/>
    <property type="match status" value="2"/>
</dbReference>
<dbReference type="PANTHER" id="PTHR44688:SF16">
    <property type="entry name" value="DNA-BINDING TRANSCRIPTIONAL ACTIVATOR DEVR_DOSR"/>
    <property type="match status" value="1"/>
</dbReference>
<evidence type="ECO:0000259" key="4">
    <source>
        <dbReference type="PROSITE" id="PS50043"/>
    </source>
</evidence>
<keyword evidence="1" id="KW-0805">Transcription regulation</keyword>
<reference evidence="5 6" key="1">
    <citation type="submission" date="2019-11" db="EMBL/GenBank/DDBJ databases">
        <authorList>
            <person name="Li X.-J."/>
            <person name="Feng X.-M."/>
        </authorList>
    </citation>
    <scope>NUCLEOTIDE SEQUENCE [LARGE SCALE GENOMIC DNA]</scope>
    <source>
        <strain evidence="5 6">XMNu-373</strain>
    </source>
</reference>
<sequence>MGVVEELARSREAYERRDWAAAYGHLSEADADGPLPADALAMWATAAHLLGRTDDCLRALQRAFQQHLDDGDMERAIRCCFWLGMTHMLAGDTAVAGGWWSRGWRLVEELGTDTVERGYLLIPQGIQQIKSGHVAASVETGAEVERLGRRFADADLIAMGLHARGRALLYQDRVPEGVALMDEALVGVAAGEVSPVIAGTIYCSTIEACQEISDFDRARQWTKALTRWCDEQPDLVPYTGQCAVHRGQLMRLHGALQDAIEELRFACRRYADSGAIYASGLAVYELGEVYRMRGAYAAAEAAYQEASSLGCDPQPGLALLRLAQGRTDVAVAAVRRLLDEADDVVKRSGILAACTEILLADGDIDAARAVAHELTDIARRFGCTALLAQAAASRAVVALADGDASAALVGLREAWQHWYHLGARYEAARARLQLGRACLKAGDEDSARMEVSAAAVVLGELGAGPLLAEAQALLGRAPAPGGLTTREVEVLRLVAAGKSNAAIAGELFLSEKTVSRHLSNIFTKIDVNSRTAAAAYAYEHHLV</sequence>
<dbReference type="RefSeq" id="WP_162450264.1">
    <property type="nucleotide sequence ID" value="NZ_WLZY01000003.1"/>
</dbReference>
<organism evidence="5 6">
    <name type="scientific">Phytoactinopolyspora mesophila</name>
    <dbReference type="NCBI Taxonomy" id="2650750"/>
    <lineage>
        <taxon>Bacteria</taxon>
        <taxon>Bacillati</taxon>
        <taxon>Actinomycetota</taxon>
        <taxon>Actinomycetes</taxon>
        <taxon>Jiangellales</taxon>
        <taxon>Jiangellaceae</taxon>
        <taxon>Phytoactinopolyspora</taxon>
    </lineage>
</organism>
<accession>A0A7K3M2Q7</accession>
<evidence type="ECO:0000313" key="6">
    <source>
        <dbReference type="Proteomes" id="UP000460435"/>
    </source>
</evidence>
<dbReference type="GO" id="GO:0006355">
    <property type="term" value="P:regulation of DNA-templated transcription"/>
    <property type="evidence" value="ECO:0007669"/>
    <property type="project" value="InterPro"/>
</dbReference>
<dbReference type="CDD" id="cd06170">
    <property type="entry name" value="LuxR_C_like"/>
    <property type="match status" value="1"/>
</dbReference>
<comment type="caution">
    <text evidence="5">The sequence shown here is derived from an EMBL/GenBank/DDBJ whole genome shotgun (WGS) entry which is preliminary data.</text>
</comment>
<dbReference type="PANTHER" id="PTHR44688">
    <property type="entry name" value="DNA-BINDING TRANSCRIPTIONAL ACTIVATOR DEVR_DOSR"/>
    <property type="match status" value="1"/>
</dbReference>
<dbReference type="PROSITE" id="PS00622">
    <property type="entry name" value="HTH_LUXR_1"/>
    <property type="match status" value="1"/>
</dbReference>
<dbReference type="PRINTS" id="PR00038">
    <property type="entry name" value="HTHLUXR"/>
</dbReference>
<evidence type="ECO:0000313" key="5">
    <source>
        <dbReference type="EMBL" id="NDL57574.1"/>
    </source>
</evidence>
<dbReference type="InterPro" id="IPR016032">
    <property type="entry name" value="Sig_transdc_resp-reg_C-effctor"/>
</dbReference>
<name>A0A7K3M2Q7_9ACTN</name>
<evidence type="ECO:0000256" key="2">
    <source>
        <dbReference type="ARBA" id="ARBA00023125"/>
    </source>
</evidence>
<dbReference type="InterPro" id="IPR036388">
    <property type="entry name" value="WH-like_DNA-bd_sf"/>
</dbReference>
<dbReference type="Gene3D" id="1.10.10.10">
    <property type="entry name" value="Winged helix-like DNA-binding domain superfamily/Winged helix DNA-binding domain"/>
    <property type="match status" value="1"/>
</dbReference>
<dbReference type="PROSITE" id="PS50043">
    <property type="entry name" value="HTH_LUXR_2"/>
    <property type="match status" value="1"/>
</dbReference>
<dbReference type="GO" id="GO:0003677">
    <property type="term" value="F:DNA binding"/>
    <property type="evidence" value="ECO:0007669"/>
    <property type="project" value="UniProtKB-KW"/>
</dbReference>
<evidence type="ECO:0000256" key="3">
    <source>
        <dbReference type="ARBA" id="ARBA00023163"/>
    </source>
</evidence>
<evidence type="ECO:0000256" key="1">
    <source>
        <dbReference type="ARBA" id="ARBA00023015"/>
    </source>
</evidence>
<protein>
    <submittedName>
        <fullName evidence="5">Helix-turn-helix transcriptional regulator</fullName>
    </submittedName>
</protein>
<gene>
    <name evidence="5" type="ORF">F7O44_10855</name>
</gene>
<dbReference type="SMART" id="SM00421">
    <property type="entry name" value="HTH_LUXR"/>
    <property type="match status" value="1"/>
</dbReference>
<dbReference type="Gene3D" id="1.25.40.10">
    <property type="entry name" value="Tetratricopeptide repeat domain"/>
    <property type="match status" value="2"/>
</dbReference>
<dbReference type="Proteomes" id="UP000460435">
    <property type="component" value="Unassembled WGS sequence"/>
</dbReference>
<dbReference type="AlphaFoldDB" id="A0A7K3M2Q7"/>
<keyword evidence="3" id="KW-0804">Transcription</keyword>
<keyword evidence="6" id="KW-1185">Reference proteome</keyword>
<dbReference type="SUPFAM" id="SSF46894">
    <property type="entry name" value="C-terminal effector domain of the bipartite response regulators"/>
    <property type="match status" value="1"/>
</dbReference>
<dbReference type="InterPro" id="IPR000792">
    <property type="entry name" value="Tscrpt_reg_LuxR_C"/>
</dbReference>
<dbReference type="EMBL" id="WLZY01000003">
    <property type="protein sequence ID" value="NDL57574.1"/>
    <property type="molecule type" value="Genomic_DNA"/>
</dbReference>
<proteinExistence type="predicted"/>
<dbReference type="InterPro" id="IPR011990">
    <property type="entry name" value="TPR-like_helical_dom_sf"/>
</dbReference>
<keyword evidence="2" id="KW-0238">DNA-binding</keyword>